<name>A0ABT9XJM1_9BACL</name>
<dbReference type="NCBIfam" id="TIGR00247">
    <property type="entry name" value="endolytic transglycosylase MltG"/>
    <property type="match status" value="1"/>
</dbReference>
<accession>A0ABT9XJM1</accession>
<keyword evidence="5 7" id="KW-0456">Lyase</keyword>
<keyword evidence="4 7" id="KW-0472">Membrane</keyword>
<reference evidence="8 9" key="1">
    <citation type="submission" date="2023-07" db="EMBL/GenBank/DDBJ databases">
        <title>Genomic Encyclopedia of Type Strains, Phase IV (KMG-IV): sequencing the most valuable type-strain genomes for metagenomic binning, comparative biology and taxonomic classification.</title>
        <authorList>
            <person name="Goeker M."/>
        </authorList>
    </citation>
    <scope>NUCLEOTIDE SEQUENCE [LARGE SCALE GENOMIC DNA]</scope>
    <source>
        <strain evidence="8 9">DSM 4006</strain>
    </source>
</reference>
<evidence type="ECO:0000256" key="2">
    <source>
        <dbReference type="ARBA" id="ARBA00022692"/>
    </source>
</evidence>
<dbReference type="RefSeq" id="WP_274455419.1">
    <property type="nucleotide sequence ID" value="NZ_CP067097.1"/>
</dbReference>
<keyword evidence="3 7" id="KW-1133">Transmembrane helix</keyword>
<evidence type="ECO:0000256" key="6">
    <source>
        <dbReference type="ARBA" id="ARBA00023316"/>
    </source>
</evidence>
<sequence length="371" mass="41226">MLQRQPEPADVKHRMLRSRYTRLLALGLLLAAGLIVCWWVRMSTHPAAETGRVARVVVQPGESPKQVARELQSAGLIRNALVFRVYLSVTGQDRRIQAGQYRLPAGASMAQIAHSLQRGVLPAVRVTIPEGFTVTQIADRLAAAGVCSRQAFLQAEEKDSFDEPFLQQLPHRTAVKYRLEGYLFPDTYVLSRGGPAHDAVDAMLLDFQRHLNGPLLQEIARQHRTLADVITEASLIEREALVNRDRPLIASVIANRLRRHMPLAIDATVAYVLGHVDVVTRADTRIHDPYNTYVITGLPPGPIASSGLSSIQAALHPAHTPYLYYVAKNDGSGGSYFATTYAQQLRNERLSQENLERARRAWQERGPEQSA</sequence>
<dbReference type="Pfam" id="PF02618">
    <property type="entry name" value="YceG"/>
    <property type="match status" value="1"/>
</dbReference>
<proteinExistence type="inferred from homology"/>
<dbReference type="PANTHER" id="PTHR30518">
    <property type="entry name" value="ENDOLYTIC MUREIN TRANSGLYCOSYLASE"/>
    <property type="match status" value="1"/>
</dbReference>
<comment type="subcellular location">
    <subcellularLocation>
        <location evidence="7">Cell membrane</location>
        <topology evidence="7">Single-pass membrane protein</topology>
    </subcellularLocation>
</comment>
<evidence type="ECO:0000256" key="3">
    <source>
        <dbReference type="ARBA" id="ARBA00022989"/>
    </source>
</evidence>
<dbReference type="Gene3D" id="3.30.1490.480">
    <property type="entry name" value="Endolytic murein transglycosylase"/>
    <property type="match status" value="2"/>
</dbReference>
<keyword evidence="2 7" id="KW-0812">Transmembrane</keyword>
<comment type="caution">
    <text evidence="8">The sequence shown here is derived from an EMBL/GenBank/DDBJ whole genome shotgun (WGS) entry which is preliminary data.</text>
</comment>
<dbReference type="Proteomes" id="UP001232973">
    <property type="component" value="Unassembled WGS sequence"/>
</dbReference>
<dbReference type="PANTHER" id="PTHR30518:SF2">
    <property type="entry name" value="ENDOLYTIC MUREIN TRANSGLYCOSYLASE"/>
    <property type="match status" value="1"/>
</dbReference>
<comment type="similarity">
    <text evidence="7">Belongs to the transglycosylase MltG family.</text>
</comment>
<dbReference type="InterPro" id="IPR003770">
    <property type="entry name" value="MLTG-like"/>
</dbReference>
<dbReference type="CDD" id="cd08010">
    <property type="entry name" value="MltG_like"/>
    <property type="match status" value="1"/>
</dbReference>
<protein>
    <recommendedName>
        <fullName evidence="7">Endolytic murein transglycosylase</fullName>
        <ecNumber evidence="7">4.2.2.29</ecNumber>
    </recommendedName>
    <alternativeName>
        <fullName evidence="7">Peptidoglycan lytic transglycosylase</fullName>
    </alternativeName>
    <alternativeName>
        <fullName evidence="7">Peptidoglycan polymerization terminase</fullName>
    </alternativeName>
</protein>
<keyword evidence="1 7" id="KW-1003">Cell membrane</keyword>
<evidence type="ECO:0000256" key="5">
    <source>
        <dbReference type="ARBA" id="ARBA00023239"/>
    </source>
</evidence>
<evidence type="ECO:0000256" key="1">
    <source>
        <dbReference type="ARBA" id="ARBA00022475"/>
    </source>
</evidence>
<keyword evidence="9" id="KW-1185">Reference proteome</keyword>
<evidence type="ECO:0000313" key="8">
    <source>
        <dbReference type="EMBL" id="MDQ0190510.1"/>
    </source>
</evidence>
<feature type="transmembrane region" description="Helical" evidence="7">
    <location>
        <begin position="20"/>
        <end position="41"/>
    </location>
</feature>
<dbReference type="EMBL" id="JAUSTP010000019">
    <property type="protein sequence ID" value="MDQ0190510.1"/>
    <property type="molecule type" value="Genomic_DNA"/>
</dbReference>
<evidence type="ECO:0000313" key="9">
    <source>
        <dbReference type="Proteomes" id="UP001232973"/>
    </source>
</evidence>
<organism evidence="8 9">
    <name type="scientific">Alicyclobacillus cycloheptanicus</name>
    <dbReference type="NCBI Taxonomy" id="1457"/>
    <lineage>
        <taxon>Bacteria</taxon>
        <taxon>Bacillati</taxon>
        <taxon>Bacillota</taxon>
        <taxon>Bacilli</taxon>
        <taxon>Bacillales</taxon>
        <taxon>Alicyclobacillaceae</taxon>
        <taxon>Alicyclobacillus</taxon>
    </lineage>
</organism>
<dbReference type="Gene3D" id="3.30.160.60">
    <property type="entry name" value="Classic Zinc Finger"/>
    <property type="match status" value="1"/>
</dbReference>
<keyword evidence="6 7" id="KW-0961">Cell wall biogenesis/degradation</keyword>
<feature type="site" description="Important for catalytic activity" evidence="7">
    <location>
        <position position="239"/>
    </location>
</feature>
<comment type="function">
    <text evidence="7">Functions as a peptidoglycan terminase that cleaves nascent peptidoglycan strands endolytically to terminate their elongation.</text>
</comment>
<evidence type="ECO:0000256" key="4">
    <source>
        <dbReference type="ARBA" id="ARBA00023136"/>
    </source>
</evidence>
<gene>
    <name evidence="7" type="primary">mltG</name>
    <name evidence="8" type="ORF">J2S03_002375</name>
</gene>
<evidence type="ECO:0000256" key="7">
    <source>
        <dbReference type="HAMAP-Rule" id="MF_02065"/>
    </source>
</evidence>
<dbReference type="EC" id="4.2.2.29" evidence="7"/>
<comment type="catalytic activity">
    <reaction evidence="7">
        <text>a peptidoglycan chain = a peptidoglycan chain with N-acetyl-1,6-anhydromuramyl-[peptide] at the reducing end + a peptidoglycan chain with N-acetylglucosamine at the non-reducing end.</text>
        <dbReference type="EC" id="4.2.2.29"/>
    </reaction>
</comment>
<dbReference type="HAMAP" id="MF_02065">
    <property type="entry name" value="MltG"/>
    <property type="match status" value="1"/>
</dbReference>